<gene>
    <name evidence="1" type="ORF">rCG_59892</name>
</gene>
<sequence>MESLGLAVTTQTCVWRALGLP</sequence>
<feature type="non-terminal residue" evidence="1">
    <location>
        <position position="21"/>
    </location>
</feature>
<dbReference type="EMBL" id="CH473950">
    <property type="protein sequence ID" value="EDM16029.1"/>
    <property type="molecule type" value="Genomic_DNA"/>
</dbReference>
<dbReference type="AlphaFoldDB" id="A6HS43"/>
<evidence type="ECO:0000313" key="1">
    <source>
        <dbReference type="EMBL" id="EDM16029.1"/>
    </source>
</evidence>
<name>A6HS43_RAT</name>
<accession>A6HS43</accession>
<protein>
    <submittedName>
        <fullName evidence="1">RCG59892</fullName>
    </submittedName>
</protein>
<evidence type="ECO:0000313" key="2">
    <source>
        <dbReference type="Proteomes" id="UP000234681"/>
    </source>
</evidence>
<dbReference type="Proteomes" id="UP000234681">
    <property type="component" value="Chromosome 7"/>
</dbReference>
<organism evidence="1 2">
    <name type="scientific">Rattus norvegicus</name>
    <name type="common">Rat</name>
    <dbReference type="NCBI Taxonomy" id="10116"/>
    <lineage>
        <taxon>Eukaryota</taxon>
        <taxon>Metazoa</taxon>
        <taxon>Chordata</taxon>
        <taxon>Craniata</taxon>
        <taxon>Vertebrata</taxon>
        <taxon>Euteleostomi</taxon>
        <taxon>Mammalia</taxon>
        <taxon>Eutheria</taxon>
        <taxon>Euarchontoglires</taxon>
        <taxon>Glires</taxon>
        <taxon>Rodentia</taxon>
        <taxon>Myomorpha</taxon>
        <taxon>Muroidea</taxon>
        <taxon>Muridae</taxon>
        <taxon>Murinae</taxon>
        <taxon>Rattus</taxon>
    </lineage>
</organism>
<proteinExistence type="predicted"/>
<reference evidence="1 2" key="1">
    <citation type="submission" date="2005-09" db="EMBL/GenBank/DDBJ databases">
        <authorList>
            <person name="Mural R.J."/>
            <person name="Li P.W."/>
            <person name="Adams M.D."/>
            <person name="Amanatides P.G."/>
            <person name="Baden-Tillson H."/>
            <person name="Barnstead M."/>
            <person name="Chin S.H."/>
            <person name="Dew I."/>
            <person name="Evans C.A."/>
            <person name="Ferriera S."/>
            <person name="Flanigan M."/>
            <person name="Fosler C."/>
            <person name="Glodek A."/>
            <person name="Gu Z."/>
            <person name="Holt R.A."/>
            <person name="Jennings D."/>
            <person name="Kraft C.L."/>
            <person name="Lu F."/>
            <person name="Nguyen T."/>
            <person name="Nusskern D.R."/>
            <person name="Pfannkoch C.M."/>
            <person name="Sitter C."/>
            <person name="Sutton G.G."/>
            <person name="Venter J.C."/>
            <person name="Wang Z."/>
            <person name="Woodage T."/>
            <person name="Zheng X.H."/>
            <person name="Zhong F."/>
        </authorList>
    </citation>
    <scope>NUCLEOTIDE SEQUENCE [LARGE SCALE GENOMIC DNA]</scope>
    <source>
        <strain>BN</strain>
        <strain evidence="2">Sprague-Dawley</strain>
    </source>
</reference>